<proteinExistence type="predicted"/>
<name>A0A1H6KTZ0_9GAMM</name>
<protein>
    <submittedName>
        <fullName evidence="2">Uncharacterized protein</fullName>
    </submittedName>
</protein>
<keyword evidence="1" id="KW-0812">Transmembrane</keyword>
<feature type="transmembrane region" description="Helical" evidence="1">
    <location>
        <begin position="20"/>
        <end position="42"/>
    </location>
</feature>
<sequence length="53" mass="5965">MTESVLKYFGVLTPISLNLLIHSTSFFNCSMLSFASGFSFSCKNNKSGWFFKV</sequence>
<keyword evidence="1" id="KW-1133">Transmembrane helix</keyword>
<evidence type="ECO:0000313" key="3">
    <source>
        <dbReference type="Proteomes" id="UP000198559"/>
    </source>
</evidence>
<dbReference type="AlphaFoldDB" id="A0A1H6KTZ0"/>
<reference evidence="3" key="1">
    <citation type="submission" date="2016-06" db="EMBL/GenBank/DDBJ databases">
        <authorList>
            <person name="Petersen J."/>
            <person name="Sayavedra L."/>
        </authorList>
    </citation>
    <scope>NUCLEOTIDE SEQUENCE [LARGE SCALE GENOMIC DNA]</scope>
    <source>
        <strain evidence="3">BazSymB</strain>
    </source>
</reference>
<dbReference type="EMBL" id="CVUD02000123">
    <property type="protein sequence ID" value="SEH76400.1"/>
    <property type="molecule type" value="Genomic_DNA"/>
</dbReference>
<dbReference type="Proteomes" id="UP000198559">
    <property type="component" value="Unassembled WGS sequence"/>
</dbReference>
<organism evidence="2 3">
    <name type="scientific">Bathymodiolus azoricus thioautotrophic gill symbiont</name>
    <dbReference type="NCBI Taxonomy" id="235205"/>
    <lineage>
        <taxon>Bacteria</taxon>
        <taxon>Pseudomonadati</taxon>
        <taxon>Pseudomonadota</taxon>
        <taxon>Gammaproteobacteria</taxon>
        <taxon>sulfur-oxidizing symbionts</taxon>
    </lineage>
</organism>
<keyword evidence="1" id="KW-0472">Membrane</keyword>
<evidence type="ECO:0000256" key="1">
    <source>
        <dbReference type="SAM" id="Phobius"/>
    </source>
</evidence>
<evidence type="ECO:0000313" key="2">
    <source>
        <dbReference type="EMBL" id="SEH76400.1"/>
    </source>
</evidence>
<accession>A0A1H6KTZ0</accession>
<gene>
    <name evidence="2" type="ORF">BAZSYMB_GCONTIG00732_0</name>
</gene>